<dbReference type="PROSITE" id="PS50011">
    <property type="entry name" value="PROTEIN_KINASE_DOM"/>
    <property type="match status" value="1"/>
</dbReference>
<keyword evidence="13" id="KW-1185">Reference proteome</keyword>
<evidence type="ECO:0000259" key="9">
    <source>
        <dbReference type="PROSITE" id="PS50011"/>
    </source>
</evidence>
<evidence type="ECO:0000313" key="12">
    <source>
        <dbReference type="Proteomes" id="UP000234855"/>
    </source>
</evidence>
<name>A0A2N5IR42_9BIFI</name>
<dbReference type="InterPro" id="IPR008271">
    <property type="entry name" value="Ser/Thr_kinase_AS"/>
</dbReference>
<reference evidence="10 12" key="1">
    <citation type="submission" date="2017-07" db="EMBL/GenBank/DDBJ databases">
        <title>Bifidobacterium novel species.</title>
        <authorList>
            <person name="Lugli G.A."/>
            <person name="Milani C."/>
            <person name="Duranti S."/>
            <person name="Mangifesta M."/>
        </authorList>
    </citation>
    <scope>NUCLEOTIDE SEQUENCE [LARGE SCALE GENOMIC DNA]</scope>
    <source>
        <strain evidence="10 12">45</strain>
    </source>
</reference>
<evidence type="ECO:0000313" key="13">
    <source>
        <dbReference type="Proteomes" id="UP000663067"/>
    </source>
</evidence>
<evidence type="ECO:0000256" key="4">
    <source>
        <dbReference type="ARBA" id="ARBA00022741"/>
    </source>
</evidence>
<evidence type="ECO:0000313" key="10">
    <source>
        <dbReference type="EMBL" id="PLS24419.1"/>
    </source>
</evidence>
<accession>A0A2N5IR42</accession>
<dbReference type="EC" id="2.7.11.1" evidence="1"/>
<feature type="region of interest" description="Disordered" evidence="7">
    <location>
        <begin position="344"/>
        <end position="369"/>
    </location>
</feature>
<feature type="transmembrane region" description="Helical" evidence="8">
    <location>
        <begin position="316"/>
        <end position="338"/>
    </location>
</feature>
<evidence type="ECO:0000256" key="8">
    <source>
        <dbReference type="SAM" id="Phobius"/>
    </source>
</evidence>
<dbReference type="EMBL" id="CP071591">
    <property type="protein sequence ID" value="QSY58030.1"/>
    <property type="molecule type" value="Genomic_DNA"/>
</dbReference>
<evidence type="ECO:0000256" key="5">
    <source>
        <dbReference type="ARBA" id="ARBA00022777"/>
    </source>
</evidence>
<gene>
    <name evidence="11" type="ORF">BLI708_01480</name>
    <name evidence="10" type="ORF">Tam1G_1540</name>
</gene>
<dbReference type="GO" id="GO:0004674">
    <property type="term" value="F:protein serine/threonine kinase activity"/>
    <property type="evidence" value="ECO:0007669"/>
    <property type="project" value="UniProtKB-KW"/>
</dbReference>
<proteinExistence type="predicted"/>
<keyword evidence="8" id="KW-0812">Transmembrane</keyword>
<keyword evidence="8" id="KW-1133">Transmembrane helix</keyword>
<keyword evidence="4" id="KW-0547">Nucleotide-binding</keyword>
<protein>
    <recommendedName>
        <fullName evidence="1">non-specific serine/threonine protein kinase</fullName>
        <ecNumber evidence="1">2.7.11.1</ecNumber>
    </recommendedName>
</protein>
<dbReference type="Gene3D" id="3.30.200.20">
    <property type="entry name" value="Phosphorylase Kinase, domain 1"/>
    <property type="match status" value="1"/>
</dbReference>
<sequence>MSVTIVPPQLPGYDFVQRLGSGAAATVFLYNQRMPQRPVAVKVSNATLEPRAAAAFSREANFMAKLSSNPYILSVYDAGVSANGHGFMVLEYASGGSYNSAMKSRSMSCEQVLDLGIKLAGALYTAHRNNIIHHDIKPSNILITTQGLPVLSDFGISTDVYDRAATGFSLPWAPPEVLEHRTNGSETADIYSLAATLYALLAGCSPYQHEYHPHTSSELAELIINQPLPRIGRPDVPATVESVLGKALSKNPDQRYYSALEFARAMQRVQHEEYGQITPLVAEGIPPYPKDAKRRIKNATNTHTSNRTHRTWLKPAIITGAALAAIAVATSTFVFAVLPHMDSASTTTPTHVDASGVDDSTRNRSNTDDSAAATLNNQIPSPENLSGQYSQDGSSVTFTWTNPDPQNGDSYAWSFIQSTAADQSVQTTTTTDTSITVDAQDGAQTCIQVSIVRSNRQMSTSPAVACTAKPESD</sequence>
<organism evidence="10 12">
    <name type="scientific">Bifidobacterium imperatoris</name>
    <dbReference type="NCBI Taxonomy" id="2020965"/>
    <lineage>
        <taxon>Bacteria</taxon>
        <taxon>Bacillati</taxon>
        <taxon>Actinomycetota</taxon>
        <taxon>Actinomycetes</taxon>
        <taxon>Bifidobacteriales</taxon>
        <taxon>Bifidobacteriaceae</taxon>
        <taxon>Bifidobacterium</taxon>
    </lineage>
</organism>
<dbReference type="PROSITE" id="PS00108">
    <property type="entry name" value="PROTEIN_KINASE_ST"/>
    <property type="match status" value="1"/>
</dbReference>
<dbReference type="Proteomes" id="UP000663067">
    <property type="component" value="Chromosome"/>
</dbReference>
<dbReference type="AlphaFoldDB" id="A0A2N5IR42"/>
<dbReference type="InterPro" id="IPR011009">
    <property type="entry name" value="Kinase-like_dom_sf"/>
</dbReference>
<dbReference type="PANTHER" id="PTHR43289:SF6">
    <property type="entry name" value="SERINE_THREONINE-PROTEIN KINASE NEKL-3"/>
    <property type="match status" value="1"/>
</dbReference>
<keyword evidence="8" id="KW-0472">Membrane</keyword>
<dbReference type="Pfam" id="PF00069">
    <property type="entry name" value="Pkinase"/>
    <property type="match status" value="1"/>
</dbReference>
<dbReference type="PANTHER" id="PTHR43289">
    <property type="entry name" value="MITOGEN-ACTIVATED PROTEIN KINASE KINASE KINASE 20-RELATED"/>
    <property type="match status" value="1"/>
</dbReference>
<dbReference type="EMBL" id="NMWV01000022">
    <property type="protein sequence ID" value="PLS24419.1"/>
    <property type="molecule type" value="Genomic_DNA"/>
</dbReference>
<dbReference type="Gene3D" id="1.10.510.10">
    <property type="entry name" value="Transferase(Phosphotransferase) domain 1"/>
    <property type="match status" value="1"/>
</dbReference>
<dbReference type="CDD" id="cd14014">
    <property type="entry name" value="STKc_PknB_like"/>
    <property type="match status" value="1"/>
</dbReference>
<dbReference type="Proteomes" id="UP000234855">
    <property type="component" value="Unassembled WGS sequence"/>
</dbReference>
<dbReference type="SMART" id="SM00220">
    <property type="entry name" value="S_TKc"/>
    <property type="match status" value="1"/>
</dbReference>
<dbReference type="RefSeq" id="WP_101626118.1">
    <property type="nucleotide sequence ID" value="NZ_CP071591.1"/>
</dbReference>
<keyword evidence="3" id="KW-0808">Transferase</keyword>
<evidence type="ECO:0000256" key="2">
    <source>
        <dbReference type="ARBA" id="ARBA00022527"/>
    </source>
</evidence>
<keyword evidence="5 10" id="KW-0418">Kinase</keyword>
<evidence type="ECO:0000256" key="3">
    <source>
        <dbReference type="ARBA" id="ARBA00022679"/>
    </source>
</evidence>
<evidence type="ECO:0000313" key="11">
    <source>
        <dbReference type="EMBL" id="QSY58030.1"/>
    </source>
</evidence>
<feature type="domain" description="Protein kinase" evidence="9">
    <location>
        <begin position="13"/>
        <end position="274"/>
    </location>
</feature>
<dbReference type="SUPFAM" id="SSF56112">
    <property type="entry name" value="Protein kinase-like (PK-like)"/>
    <property type="match status" value="1"/>
</dbReference>
<evidence type="ECO:0000256" key="6">
    <source>
        <dbReference type="ARBA" id="ARBA00022840"/>
    </source>
</evidence>
<reference evidence="11 13" key="2">
    <citation type="submission" date="2021-03" db="EMBL/GenBank/DDBJ databases">
        <title>Genome sequencing of Bifidobacterium imperatoris JCM 32708.</title>
        <authorList>
            <person name="Kim J."/>
        </authorList>
    </citation>
    <scope>NUCLEOTIDE SEQUENCE [LARGE SCALE GENOMIC DNA]</scope>
    <source>
        <strain evidence="11 13">JCM 32708</strain>
    </source>
</reference>
<evidence type="ECO:0000256" key="7">
    <source>
        <dbReference type="SAM" id="MobiDB-lite"/>
    </source>
</evidence>
<keyword evidence="6" id="KW-0067">ATP-binding</keyword>
<evidence type="ECO:0000256" key="1">
    <source>
        <dbReference type="ARBA" id="ARBA00012513"/>
    </source>
</evidence>
<dbReference type="GO" id="GO:0005524">
    <property type="term" value="F:ATP binding"/>
    <property type="evidence" value="ECO:0007669"/>
    <property type="project" value="UniProtKB-KW"/>
</dbReference>
<dbReference type="InterPro" id="IPR000719">
    <property type="entry name" value="Prot_kinase_dom"/>
</dbReference>
<keyword evidence="2 11" id="KW-0723">Serine/threonine-protein kinase</keyword>